<dbReference type="EMBL" id="JBHTND010000005">
    <property type="protein sequence ID" value="MFD1301029.1"/>
    <property type="molecule type" value="Genomic_DNA"/>
</dbReference>
<accession>A0ABW3WXN2</accession>
<evidence type="ECO:0000256" key="4">
    <source>
        <dbReference type="SAM" id="MobiDB-lite"/>
    </source>
</evidence>
<keyword evidence="3" id="KW-0949">S-adenosyl-L-methionine</keyword>
<proteinExistence type="predicted"/>
<dbReference type="Proteomes" id="UP001597176">
    <property type="component" value="Unassembled WGS sequence"/>
</dbReference>
<keyword evidence="1 6" id="KW-0489">Methyltransferase</keyword>
<dbReference type="RefSeq" id="WP_238206029.1">
    <property type="nucleotide sequence ID" value="NZ_JBHTND010000005.1"/>
</dbReference>
<evidence type="ECO:0000256" key="1">
    <source>
        <dbReference type="ARBA" id="ARBA00022603"/>
    </source>
</evidence>
<dbReference type="SUPFAM" id="SSF53335">
    <property type="entry name" value="S-adenosyl-L-methionine-dependent methyltransferases"/>
    <property type="match status" value="1"/>
</dbReference>
<dbReference type="InterPro" id="IPR013216">
    <property type="entry name" value="Methyltransf_11"/>
</dbReference>
<dbReference type="PANTHER" id="PTHR43464">
    <property type="entry name" value="METHYLTRANSFERASE"/>
    <property type="match status" value="1"/>
</dbReference>
<reference evidence="7" key="1">
    <citation type="journal article" date="2019" name="Int. J. Syst. Evol. Microbiol.">
        <title>The Global Catalogue of Microorganisms (GCM) 10K type strain sequencing project: providing services to taxonomists for standard genome sequencing and annotation.</title>
        <authorList>
            <consortium name="The Broad Institute Genomics Platform"/>
            <consortium name="The Broad Institute Genome Sequencing Center for Infectious Disease"/>
            <person name="Wu L."/>
            <person name="Ma J."/>
        </authorList>
    </citation>
    <scope>NUCLEOTIDE SEQUENCE [LARGE SCALE GENOMIC DNA]</scope>
    <source>
        <strain evidence="7">CCUG 56108</strain>
    </source>
</reference>
<dbReference type="GO" id="GO:0008168">
    <property type="term" value="F:methyltransferase activity"/>
    <property type="evidence" value="ECO:0007669"/>
    <property type="project" value="UniProtKB-KW"/>
</dbReference>
<keyword evidence="7" id="KW-1185">Reference proteome</keyword>
<name>A0ABW3WXN2_9HYPH</name>
<comment type="caution">
    <text evidence="6">The sequence shown here is derived from an EMBL/GenBank/DDBJ whole genome shotgun (WGS) entry which is preliminary data.</text>
</comment>
<gene>
    <name evidence="6" type="ORF">ACFQ4G_05455</name>
</gene>
<evidence type="ECO:0000256" key="3">
    <source>
        <dbReference type="ARBA" id="ARBA00022691"/>
    </source>
</evidence>
<protein>
    <submittedName>
        <fullName evidence="6">Class I SAM-dependent methyltransferase</fullName>
    </submittedName>
</protein>
<organism evidence="6 7">
    <name type="scientific">Methylobacterium marchantiae</name>
    <dbReference type="NCBI Taxonomy" id="600331"/>
    <lineage>
        <taxon>Bacteria</taxon>
        <taxon>Pseudomonadati</taxon>
        <taxon>Pseudomonadota</taxon>
        <taxon>Alphaproteobacteria</taxon>
        <taxon>Hyphomicrobiales</taxon>
        <taxon>Methylobacteriaceae</taxon>
        <taxon>Methylobacterium</taxon>
    </lineage>
</organism>
<dbReference type="Gene3D" id="3.40.50.150">
    <property type="entry name" value="Vaccinia Virus protein VP39"/>
    <property type="match status" value="1"/>
</dbReference>
<keyword evidence="2" id="KW-0808">Transferase</keyword>
<evidence type="ECO:0000313" key="7">
    <source>
        <dbReference type="Proteomes" id="UP001597176"/>
    </source>
</evidence>
<dbReference type="CDD" id="cd02440">
    <property type="entry name" value="AdoMet_MTases"/>
    <property type="match status" value="1"/>
</dbReference>
<dbReference type="Pfam" id="PF08241">
    <property type="entry name" value="Methyltransf_11"/>
    <property type="match status" value="1"/>
</dbReference>
<evidence type="ECO:0000256" key="2">
    <source>
        <dbReference type="ARBA" id="ARBA00022679"/>
    </source>
</evidence>
<dbReference type="InterPro" id="IPR029063">
    <property type="entry name" value="SAM-dependent_MTases_sf"/>
</dbReference>
<dbReference type="GO" id="GO:0032259">
    <property type="term" value="P:methylation"/>
    <property type="evidence" value="ECO:0007669"/>
    <property type="project" value="UniProtKB-KW"/>
</dbReference>
<dbReference type="PANTHER" id="PTHR43464:SF19">
    <property type="entry name" value="UBIQUINONE BIOSYNTHESIS O-METHYLTRANSFERASE, MITOCHONDRIAL"/>
    <property type="match status" value="1"/>
</dbReference>
<evidence type="ECO:0000259" key="5">
    <source>
        <dbReference type="Pfam" id="PF08241"/>
    </source>
</evidence>
<sequence>MTNAFDAYRTSYESVVEESIAFSGLEHGFFVTAKADLLADVFGRHFGASRPTLLDVGCGVGLLHRRLTGIASRVSGTDPSPESLARAGSENPDNLYRLQEGSTLPFENGAFDATLAVCVFHHVPVIERSGLLANMRRVTRRGGLVAIIEHNPWNPLTRLAVSRCPFDHDAVLLGAHETRTLLAEQGLRNIRSRYFLAFPFRRPWVQSVEKAIGWVPLGAQFVVSGTV</sequence>
<feature type="domain" description="Methyltransferase type 11" evidence="5">
    <location>
        <begin position="54"/>
        <end position="147"/>
    </location>
</feature>
<evidence type="ECO:0000313" key="6">
    <source>
        <dbReference type="EMBL" id="MFD1301029.1"/>
    </source>
</evidence>
<feature type="region of interest" description="Disordered" evidence="4">
    <location>
        <begin position="73"/>
        <end position="92"/>
    </location>
</feature>